<gene>
    <name evidence="2" type="ORF">KV110_24170</name>
</gene>
<evidence type="ECO:0000313" key="2">
    <source>
        <dbReference type="EMBL" id="QXN88683.1"/>
    </source>
</evidence>
<keyword evidence="1" id="KW-0812">Transmembrane</keyword>
<protein>
    <submittedName>
        <fullName evidence="2">Uncharacterized protein</fullName>
    </submittedName>
</protein>
<keyword evidence="3" id="KW-1185">Reference proteome</keyword>
<sequence>MTSLVLEEPRRAVATSPGIDLVAVARYTLAARRRRLARDLVLGVALVALIVGVLQWLTPVVWVAILGGWAALYAEACVARWGACAASLRSTVFTPSSAPQHNGARAQRQLDHIARYSDGNVTVYQGFRPFTGYGVTSRSWSLMLDTTKPAFPDTPIESFTAAELNGRLRQRINALDVPAVHVRNRLYISGEDVHHDRRLLPDPMGKPAARVDESDLGALLATPEDRARPYLTIEIISWKGEVVWSGFIRLVLSSTSLFVEVSYCVLPPLLRRYSNTDDLLLPPRPLPVLAVAGMSVLRLPIALLACVPAAAQQLLSGIREWLKAIRDRRAIRRAYTVNRGALICVREAATDMRSKDDQPLGYHRYFQLIDHERYTKVVDKRILHTVGDFLAEKNIDRDELNARGELIINSSVNIGGNATLLNSSIGGMRANTEVAFTGPQRRTTLIRTLRRMIRRLSAT</sequence>
<feature type="transmembrane region" description="Helical" evidence="1">
    <location>
        <begin position="36"/>
        <end position="54"/>
    </location>
</feature>
<evidence type="ECO:0000256" key="1">
    <source>
        <dbReference type="SAM" id="Phobius"/>
    </source>
</evidence>
<proteinExistence type="predicted"/>
<accession>A0ABX8RGF8</accession>
<evidence type="ECO:0000313" key="3">
    <source>
        <dbReference type="Proteomes" id="UP000694257"/>
    </source>
</evidence>
<reference evidence="2 3" key="1">
    <citation type="submission" date="2021-07" db="EMBL/GenBank/DDBJ databases">
        <title>Whole Genome Sequence of Nocardia Iowensis.</title>
        <authorList>
            <person name="Lamm A."/>
            <person name="Collins-Fairclough A.M."/>
            <person name="Bunk B."/>
            <person name="Sproer C."/>
        </authorList>
    </citation>
    <scope>NUCLEOTIDE SEQUENCE [LARGE SCALE GENOMIC DNA]</scope>
    <source>
        <strain evidence="2 3">NRRL 5646</strain>
    </source>
</reference>
<name>A0ABX8RGF8_NOCIO</name>
<keyword evidence="1" id="KW-0472">Membrane</keyword>
<dbReference type="EMBL" id="CP078145">
    <property type="protein sequence ID" value="QXN88683.1"/>
    <property type="molecule type" value="Genomic_DNA"/>
</dbReference>
<dbReference type="Proteomes" id="UP000694257">
    <property type="component" value="Chromosome"/>
</dbReference>
<keyword evidence="1" id="KW-1133">Transmembrane helix</keyword>
<dbReference type="RefSeq" id="WP_218469566.1">
    <property type="nucleotide sequence ID" value="NZ_CP078145.1"/>
</dbReference>
<organism evidence="2 3">
    <name type="scientific">Nocardia iowensis</name>
    <dbReference type="NCBI Taxonomy" id="204891"/>
    <lineage>
        <taxon>Bacteria</taxon>
        <taxon>Bacillati</taxon>
        <taxon>Actinomycetota</taxon>
        <taxon>Actinomycetes</taxon>
        <taxon>Mycobacteriales</taxon>
        <taxon>Nocardiaceae</taxon>
        <taxon>Nocardia</taxon>
    </lineage>
</organism>